<dbReference type="EC" id="4.1.2.13" evidence="14"/>
<dbReference type="PANTHER" id="PTHR30304:SF0">
    <property type="entry name" value="D-TAGATOSE-1,6-BISPHOSPHATE ALDOLASE SUBUNIT GATY-RELATED"/>
    <property type="match status" value="1"/>
</dbReference>
<dbReference type="InterPro" id="IPR006412">
    <property type="entry name" value="Fruct_bisP_Calv"/>
</dbReference>
<keyword evidence="9 14" id="KW-0324">Glycolysis</keyword>
<evidence type="ECO:0000256" key="11">
    <source>
        <dbReference type="PIRSR" id="PIRSR001359-1"/>
    </source>
</evidence>
<comment type="pathway">
    <text evidence="4">Carbohydrate biosynthesis; Calvin cycle.</text>
</comment>
<comment type="cofactor">
    <cofactor evidence="13">
        <name>Zn(2+)</name>
        <dbReference type="ChEBI" id="CHEBI:29105"/>
    </cofactor>
    <text evidence="13">Binds 2 Zn(2+) ions per subunit. One is catalytic and the other provides a structural contribution.</text>
</comment>
<gene>
    <name evidence="15" type="ORF">CCR94_12465</name>
</gene>
<keyword evidence="8 13" id="KW-0862">Zinc</keyword>
<keyword evidence="6" id="KW-0113">Calvin cycle</keyword>
<feature type="binding site" evidence="13">
    <location>
        <position position="105"/>
    </location>
    <ligand>
        <name>Zn(2+)</name>
        <dbReference type="ChEBI" id="CHEBI:29105"/>
        <label>2</label>
    </ligand>
</feature>
<evidence type="ECO:0000256" key="13">
    <source>
        <dbReference type="PIRSR" id="PIRSR001359-3"/>
    </source>
</evidence>
<dbReference type="GO" id="GO:0008270">
    <property type="term" value="F:zinc ion binding"/>
    <property type="evidence" value="ECO:0007669"/>
    <property type="project" value="InterPro"/>
</dbReference>
<dbReference type="PIRSF" id="PIRSF001359">
    <property type="entry name" value="F_bP_aldolase_II"/>
    <property type="match status" value="1"/>
</dbReference>
<feature type="binding site" evidence="12">
    <location>
        <begin position="233"/>
        <end position="235"/>
    </location>
    <ligand>
        <name>dihydroxyacetone phosphate</name>
        <dbReference type="ChEBI" id="CHEBI:57642"/>
    </ligand>
</feature>
<evidence type="ECO:0000256" key="5">
    <source>
        <dbReference type="ARBA" id="ARBA00005812"/>
    </source>
</evidence>
<dbReference type="PROSITE" id="PS00602">
    <property type="entry name" value="ALDOLASE_CLASS_II_1"/>
    <property type="match status" value="1"/>
</dbReference>
<comment type="cofactor">
    <cofactor evidence="14">
        <name>Zn(2+)</name>
        <dbReference type="ChEBI" id="CHEBI:29105"/>
    </cofactor>
    <text evidence="14">One is catalytic and the other provides a structural contribution.</text>
</comment>
<evidence type="ECO:0000256" key="14">
    <source>
        <dbReference type="RuleBase" id="RU365019"/>
    </source>
</evidence>
<evidence type="ECO:0000256" key="8">
    <source>
        <dbReference type="ARBA" id="ARBA00022833"/>
    </source>
</evidence>
<feature type="binding site" evidence="13">
    <location>
        <position position="142"/>
    </location>
    <ligand>
        <name>Zn(2+)</name>
        <dbReference type="ChEBI" id="CHEBI:29105"/>
        <label>2</label>
    </ligand>
</feature>
<keyword evidence="7 13" id="KW-0479">Metal-binding</keyword>
<evidence type="ECO:0000256" key="9">
    <source>
        <dbReference type="ARBA" id="ARBA00023152"/>
    </source>
</evidence>
<comment type="similarity">
    <text evidence="5 14">Belongs to the class II fructose-bisphosphate aldolase family.</text>
</comment>
<dbReference type="EMBL" id="NHSJ01000078">
    <property type="protein sequence ID" value="PPQ30448.1"/>
    <property type="molecule type" value="Genomic_DNA"/>
</dbReference>
<evidence type="ECO:0000256" key="3">
    <source>
        <dbReference type="ARBA" id="ARBA00004714"/>
    </source>
</evidence>
<dbReference type="InterPro" id="IPR013785">
    <property type="entry name" value="Aldolase_TIM"/>
</dbReference>
<reference evidence="15 16" key="1">
    <citation type="journal article" date="2018" name="Arch. Microbiol.">
        <title>New insights into the metabolic potential of the phototrophic purple bacterium Rhodopila globiformis DSM 161(T) from its draft genome sequence and evidence for a vanadium-dependent nitrogenase.</title>
        <authorList>
            <person name="Imhoff J.F."/>
            <person name="Rahn T."/>
            <person name="Kunzel S."/>
            <person name="Neulinger S.C."/>
        </authorList>
    </citation>
    <scope>NUCLEOTIDE SEQUENCE [LARGE SCALE GENOMIC DNA]</scope>
    <source>
        <strain evidence="15 16">DSM 16996</strain>
    </source>
</reference>
<comment type="function">
    <text evidence="2 14">Catalyzes the aldol condensation of dihydroxyacetone phosphate (DHAP or glycerone-phosphate) with glyceraldehyde 3-phosphate (G3P) to form fructose 1,6-bisphosphate (FBP) in gluconeogenesis and the reverse reaction in glycolysis.</text>
</comment>
<keyword evidence="10 14" id="KW-0456">Lyase</keyword>
<keyword evidence="16" id="KW-1185">Reference proteome</keyword>
<accession>A0A2S6N759</accession>
<dbReference type="Gene3D" id="3.20.20.70">
    <property type="entry name" value="Aldolase class I"/>
    <property type="match status" value="1"/>
</dbReference>
<evidence type="ECO:0000256" key="12">
    <source>
        <dbReference type="PIRSR" id="PIRSR001359-2"/>
    </source>
</evidence>
<dbReference type="InterPro" id="IPR000771">
    <property type="entry name" value="FBA_II"/>
</dbReference>
<sequence>MARITLRQLLDHAAEHDYGVPAFNINNMEQALAILAAASEVDAPVIIQASRGARQYANDVMLKHMMDALVEIYPQIPICVHQDHGNGPSTCFTAMQAGFTSVMMDGSLKEDGKTPADWDYNVHITKYVADMAHLGGISVEGEFGVLGSLETGEGEKEDGHGFEGKLSHDQLVTNPADAIKFVKATGVDALAIAMGTSHGAYKFTRKPDGAILAMNVIEEIHQKAPGLHMVMHGSSSVPQELQDIINAYGGKMPQTWGVPVEEIQRGIKHGVRKINIDTDNRMAITGAIRKVLTQNPAEFDPRKYLKPASDAMQKICKQRMEEFNTAGQASKIKKVLTLGEMAKRYASGELAPKTA</sequence>
<dbReference type="Pfam" id="PF01116">
    <property type="entry name" value="F_bP_aldolase"/>
    <property type="match status" value="1"/>
</dbReference>
<feature type="binding site" evidence="12">
    <location>
        <position position="199"/>
    </location>
    <ligand>
        <name>dihydroxyacetone phosphate</name>
        <dbReference type="ChEBI" id="CHEBI:57642"/>
    </ligand>
</feature>
<feature type="binding site" evidence="13">
    <location>
        <position position="198"/>
    </location>
    <ligand>
        <name>Zn(2+)</name>
        <dbReference type="ChEBI" id="CHEBI:29105"/>
        <label>1</label>
        <note>catalytic</note>
    </ligand>
</feature>
<dbReference type="GO" id="GO:0006096">
    <property type="term" value="P:glycolytic process"/>
    <property type="evidence" value="ECO:0007669"/>
    <property type="project" value="UniProtKB-UniPathway"/>
</dbReference>
<organism evidence="15 16">
    <name type="scientific">Rhodoblastus sphagnicola</name>
    <dbReference type="NCBI Taxonomy" id="333368"/>
    <lineage>
        <taxon>Bacteria</taxon>
        <taxon>Pseudomonadati</taxon>
        <taxon>Pseudomonadota</taxon>
        <taxon>Alphaproteobacteria</taxon>
        <taxon>Hyphomicrobiales</taxon>
        <taxon>Rhodoblastaceae</taxon>
        <taxon>Rhodoblastus</taxon>
    </lineage>
</organism>
<dbReference type="Proteomes" id="UP000239089">
    <property type="component" value="Unassembled WGS sequence"/>
</dbReference>
<dbReference type="UniPathway" id="UPA00116"/>
<dbReference type="NCBIfam" id="TIGR01521">
    <property type="entry name" value="FruBisAldo_II_B"/>
    <property type="match status" value="1"/>
</dbReference>
<proteinExistence type="inferred from homology"/>
<dbReference type="CDD" id="cd00947">
    <property type="entry name" value="TBP_aldolase_IIB"/>
    <property type="match status" value="1"/>
</dbReference>
<evidence type="ECO:0000256" key="7">
    <source>
        <dbReference type="ARBA" id="ARBA00022723"/>
    </source>
</evidence>
<evidence type="ECO:0000256" key="6">
    <source>
        <dbReference type="ARBA" id="ARBA00022567"/>
    </source>
</evidence>
<dbReference type="GO" id="GO:0019253">
    <property type="term" value="P:reductive pentose-phosphate cycle"/>
    <property type="evidence" value="ECO:0007669"/>
    <property type="project" value="UniProtKB-UniPathway"/>
</dbReference>
<feature type="binding site" evidence="13">
    <location>
        <position position="232"/>
    </location>
    <ligand>
        <name>Zn(2+)</name>
        <dbReference type="ChEBI" id="CHEBI:29105"/>
        <label>1</label>
        <note>catalytic</note>
    </ligand>
</feature>
<dbReference type="SUPFAM" id="SSF51569">
    <property type="entry name" value="Aldolase"/>
    <property type="match status" value="1"/>
</dbReference>
<dbReference type="AlphaFoldDB" id="A0A2S6N759"/>
<feature type="binding site" evidence="13">
    <location>
        <position position="84"/>
    </location>
    <ligand>
        <name>Zn(2+)</name>
        <dbReference type="ChEBI" id="CHEBI:29105"/>
        <label>1</label>
        <note>catalytic</note>
    </ligand>
</feature>
<evidence type="ECO:0000313" key="15">
    <source>
        <dbReference type="EMBL" id="PPQ30448.1"/>
    </source>
</evidence>
<feature type="binding site" evidence="12">
    <location>
        <begin position="275"/>
        <end position="278"/>
    </location>
    <ligand>
        <name>dihydroxyacetone phosphate</name>
        <dbReference type="ChEBI" id="CHEBI:57642"/>
    </ligand>
</feature>
<evidence type="ECO:0000313" key="16">
    <source>
        <dbReference type="Proteomes" id="UP000239089"/>
    </source>
</evidence>
<dbReference type="FunFam" id="3.20.20.70:FF:000111">
    <property type="entry name" value="Fructose-1,6-bisphosphate aldolase"/>
    <property type="match status" value="1"/>
</dbReference>
<dbReference type="RefSeq" id="WP_104508188.1">
    <property type="nucleotide sequence ID" value="NZ_JACIGC010000003.1"/>
</dbReference>
<evidence type="ECO:0000256" key="10">
    <source>
        <dbReference type="ARBA" id="ARBA00023239"/>
    </source>
</evidence>
<dbReference type="PANTHER" id="PTHR30304">
    <property type="entry name" value="D-TAGATOSE-1,6-BISPHOSPHATE ALDOLASE"/>
    <property type="match status" value="1"/>
</dbReference>
<dbReference type="OrthoDB" id="9803995at2"/>
<dbReference type="GO" id="GO:0004332">
    <property type="term" value="F:fructose-bisphosphate aldolase activity"/>
    <property type="evidence" value="ECO:0007669"/>
    <property type="project" value="UniProtKB-EC"/>
</dbReference>
<feature type="active site" description="Proton donor" evidence="11">
    <location>
        <position position="83"/>
    </location>
</feature>
<comment type="catalytic activity">
    <reaction evidence="1 14">
        <text>beta-D-fructose 1,6-bisphosphate = D-glyceraldehyde 3-phosphate + dihydroxyacetone phosphate</text>
        <dbReference type="Rhea" id="RHEA:14729"/>
        <dbReference type="ChEBI" id="CHEBI:32966"/>
        <dbReference type="ChEBI" id="CHEBI:57642"/>
        <dbReference type="ChEBI" id="CHEBI:59776"/>
        <dbReference type="EC" id="4.1.2.13"/>
    </reaction>
</comment>
<comment type="caution">
    <text evidence="15">The sequence shown here is derived from an EMBL/GenBank/DDBJ whole genome shotgun (WGS) entry which is preliminary data.</text>
</comment>
<evidence type="ECO:0000256" key="2">
    <source>
        <dbReference type="ARBA" id="ARBA00002181"/>
    </source>
</evidence>
<comment type="pathway">
    <text evidence="3 14">Carbohydrate degradation; glycolysis; D-glyceraldehyde 3-phosphate and glycerone phosphate from D-glucose: step 4/4.</text>
</comment>
<evidence type="ECO:0000256" key="1">
    <source>
        <dbReference type="ARBA" id="ARBA00000441"/>
    </source>
</evidence>
<dbReference type="UniPathway" id="UPA00109">
    <property type="reaction ID" value="UER00183"/>
</dbReference>
<name>A0A2S6N759_9HYPH</name>
<evidence type="ECO:0000256" key="4">
    <source>
        <dbReference type="ARBA" id="ARBA00005215"/>
    </source>
</evidence>
<protein>
    <recommendedName>
        <fullName evidence="14">Fructose-1,6-bisphosphate aldolase</fullName>
        <shortName evidence="14">FBP aldolase</shortName>
        <ecNumber evidence="14">4.1.2.13</ecNumber>
    </recommendedName>
</protein>
<dbReference type="NCBIfam" id="TIGR00167">
    <property type="entry name" value="cbbA"/>
    <property type="match status" value="1"/>
</dbReference>
<dbReference type="InterPro" id="IPR050246">
    <property type="entry name" value="Class_II_FBP_aldolase"/>
</dbReference>